<keyword evidence="6" id="KW-1185">Reference proteome</keyword>
<dbReference type="Proteomes" id="UP000234300">
    <property type="component" value="Unassembled WGS sequence"/>
</dbReference>
<evidence type="ECO:0000313" key="6">
    <source>
        <dbReference type="Proteomes" id="UP000234525"/>
    </source>
</evidence>
<evidence type="ECO:0000313" key="4">
    <source>
        <dbReference type="Proteomes" id="UP000234300"/>
    </source>
</evidence>
<accession>A0A2H1KJF4</accession>
<protein>
    <submittedName>
        <fullName evidence="3">Uncharacterized protein</fullName>
    </submittedName>
</protein>
<dbReference type="Proteomes" id="UP000234327">
    <property type="component" value="Unassembled WGS sequence"/>
</dbReference>
<name>A0A2H1KJF4_BREAU</name>
<gene>
    <name evidence="2" type="ORF">BAUR9175_02520</name>
    <name evidence="1" type="ORF">BAURA63_01366</name>
    <name evidence="3" type="ORF">BAURA86_02888</name>
</gene>
<organism evidence="3 4">
    <name type="scientific">Brevibacterium aurantiacum</name>
    <dbReference type="NCBI Taxonomy" id="273384"/>
    <lineage>
        <taxon>Bacteria</taxon>
        <taxon>Bacillati</taxon>
        <taxon>Actinomycetota</taxon>
        <taxon>Actinomycetes</taxon>
        <taxon>Micrococcales</taxon>
        <taxon>Brevibacteriaceae</taxon>
        <taxon>Brevibacterium</taxon>
    </lineage>
</organism>
<dbReference type="EMBL" id="FXZI01000011">
    <property type="protein sequence ID" value="SMX99831.1"/>
    <property type="molecule type" value="Genomic_DNA"/>
</dbReference>
<reference evidence="6" key="2">
    <citation type="submission" date="2017-03" db="EMBL/GenBank/DDBJ databases">
        <authorList>
            <person name="Monnet C."/>
        </authorList>
    </citation>
    <scope>NUCLEOTIDE SEQUENCE [LARGE SCALE GENOMIC DNA]</scope>
    <source>
        <strain evidence="6">ATCC 9175</strain>
    </source>
</reference>
<evidence type="ECO:0000313" key="5">
    <source>
        <dbReference type="Proteomes" id="UP000234327"/>
    </source>
</evidence>
<dbReference type="Proteomes" id="UP000234525">
    <property type="component" value="Unassembled WGS sequence"/>
</dbReference>
<evidence type="ECO:0000313" key="3">
    <source>
        <dbReference type="EMBL" id="SMX99831.1"/>
    </source>
</evidence>
<dbReference type="EMBL" id="FXYZ01000004">
    <property type="protein sequence ID" value="SMX76088.1"/>
    <property type="molecule type" value="Genomic_DNA"/>
</dbReference>
<proteinExistence type="predicted"/>
<dbReference type="AlphaFoldDB" id="A0A2H1KJF4"/>
<dbReference type="EMBL" id="FXZB01000017">
    <property type="protein sequence ID" value="SMX87797.1"/>
    <property type="molecule type" value="Genomic_DNA"/>
</dbReference>
<evidence type="ECO:0000313" key="2">
    <source>
        <dbReference type="EMBL" id="SMX87797.1"/>
    </source>
</evidence>
<evidence type="ECO:0000313" key="1">
    <source>
        <dbReference type="EMBL" id="SMX76088.1"/>
    </source>
</evidence>
<reference evidence="4 5" key="1">
    <citation type="submission" date="2017-03" db="EMBL/GenBank/DDBJ databases">
        <authorList>
            <person name="Afonso C.L."/>
            <person name="Miller P.J."/>
            <person name="Scott M.A."/>
            <person name="Spackman E."/>
            <person name="Goraichik I."/>
            <person name="Dimitrov K.M."/>
            <person name="Suarez D.L."/>
            <person name="Swayne D.E."/>
        </authorList>
    </citation>
    <scope>NUCLEOTIDE SEQUENCE [LARGE SCALE GENOMIC DNA]</scope>
    <source>
        <strain evidence="1">6</strain>
        <strain evidence="5">6(3)</strain>
        <strain evidence="3">8</strain>
        <strain evidence="4">8(6)</strain>
        <strain evidence="2">ATCC 9175</strain>
    </source>
</reference>
<sequence length="135" mass="14728">MERSVVERSVTEWGSDDVEVESTELSRQHGAGGLNRGLHFREFQRGPMRLGTLPQLDDEDGVGLFIIDADLVAETADARQMIAARGQMLNQGVTLSGSNPKGACIREDHAADNTNSSDLRHCRLPGWAASELCHN</sequence>